<evidence type="ECO:0000313" key="3">
    <source>
        <dbReference type="Proteomes" id="UP000616201"/>
    </source>
</evidence>
<comment type="caution">
    <text evidence="2">The sequence shown here is derived from an EMBL/GenBank/DDBJ whole genome shotgun (WGS) entry which is preliminary data.</text>
</comment>
<feature type="transmembrane region" description="Helical" evidence="1">
    <location>
        <begin position="6"/>
        <end position="28"/>
    </location>
</feature>
<proteinExistence type="predicted"/>
<keyword evidence="1" id="KW-0472">Membrane</keyword>
<accession>A0A928UXQ4</accession>
<evidence type="ECO:0000256" key="1">
    <source>
        <dbReference type="SAM" id="Phobius"/>
    </source>
</evidence>
<dbReference type="Proteomes" id="UP000616201">
    <property type="component" value="Unassembled WGS sequence"/>
</dbReference>
<dbReference type="AlphaFoldDB" id="A0A928UXQ4"/>
<dbReference type="RefSeq" id="WP_196936618.1">
    <property type="nucleotide sequence ID" value="NZ_MU158698.1"/>
</dbReference>
<keyword evidence="1" id="KW-1133">Transmembrane helix</keyword>
<dbReference type="EMBL" id="PRDK01000002">
    <property type="protein sequence ID" value="MBE8712712.1"/>
    <property type="molecule type" value="Genomic_DNA"/>
</dbReference>
<gene>
    <name evidence="2" type="ORF">C4F49_03335</name>
</gene>
<keyword evidence="1" id="KW-0812">Transmembrane</keyword>
<keyword evidence="3" id="KW-1185">Reference proteome</keyword>
<name>A0A928UXQ4_9SPHI</name>
<reference evidence="2" key="1">
    <citation type="submission" date="2018-02" db="EMBL/GenBank/DDBJ databases">
        <authorList>
            <person name="Vasarhelyi B.M."/>
            <person name="Deshmukh S."/>
            <person name="Balint B."/>
            <person name="Kukolya J."/>
        </authorList>
    </citation>
    <scope>NUCLEOTIDE SEQUENCE</scope>
    <source>
        <strain evidence="2">KB22</strain>
    </source>
</reference>
<evidence type="ECO:0000313" key="2">
    <source>
        <dbReference type="EMBL" id="MBE8712712.1"/>
    </source>
</evidence>
<protein>
    <submittedName>
        <fullName evidence="2">Uncharacterized protein</fullName>
    </submittedName>
</protein>
<organism evidence="2 3">
    <name type="scientific">Sphingobacterium hungaricum</name>
    <dbReference type="NCBI Taxonomy" id="2082723"/>
    <lineage>
        <taxon>Bacteria</taxon>
        <taxon>Pseudomonadati</taxon>
        <taxon>Bacteroidota</taxon>
        <taxon>Sphingobacteriia</taxon>
        <taxon>Sphingobacteriales</taxon>
        <taxon>Sphingobacteriaceae</taxon>
        <taxon>Sphingobacterium</taxon>
    </lineage>
</organism>
<sequence>MNNVLELVKIVGALAGLLALSWNIFVYISSRSGKLEATIGWGTNKDLSTYLYLSVVNKGMDTRTIKQVALVYLDEKPLKNGTHSTQDFITELPEKSLKRGEMFTEKIQYQQNHILKELFFRRKILFRVIDTLDCKYDSTRLNDGVFFLPDKKL</sequence>